<evidence type="ECO:0000259" key="3">
    <source>
        <dbReference type="Pfam" id="PF16537"/>
    </source>
</evidence>
<feature type="compositionally biased region" description="Basic and acidic residues" evidence="1">
    <location>
        <begin position="148"/>
        <end position="159"/>
    </location>
</feature>
<keyword evidence="5" id="KW-1185">Reference proteome</keyword>
<dbReference type="Proteomes" id="UP000003165">
    <property type="component" value="Unassembled WGS sequence"/>
</dbReference>
<feature type="compositionally biased region" description="Low complexity" evidence="1">
    <location>
        <begin position="160"/>
        <end position="187"/>
    </location>
</feature>
<evidence type="ECO:0000256" key="2">
    <source>
        <dbReference type="SAM" id="Phobius"/>
    </source>
</evidence>
<dbReference type="eggNOG" id="ENOG5032S0S">
    <property type="taxonomic scope" value="Bacteria"/>
</dbReference>
<keyword evidence="2" id="KW-0472">Membrane</keyword>
<reference evidence="4 5" key="1">
    <citation type="submission" date="2009-02" db="EMBL/GenBank/DDBJ databases">
        <title>Sequencing of the draft genome and assembly of Lutiella nitroferrum 2002.</title>
        <authorList>
            <consortium name="US DOE Joint Genome Institute (JGI-PGF)"/>
            <person name="Lucas S."/>
            <person name="Copeland A."/>
            <person name="Lapidus A."/>
            <person name="Glavina del Rio T."/>
            <person name="Tice H."/>
            <person name="Bruce D."/>
            <person name="Goodwin L."/>
            <person name="Pitluck S."/>
            <person name="Larimer F."/>
            <person name="Land M.L."/>
            <person name="Hauser L."/>
            <person name="Coates J.D."/>
        </authorList>
    </citation>
    <scope>NUCLEOTIDE SEQUENCE [LARGE SCALE GENOMIC DNA]</scope>
    <source>
        <strain evidence="4 5">2002</strain>
    </source>
</reference>
<comment type="caution">
    <text evidence="4">The sequence shown here is derived from an EMBL/GenBank/DDBJ whole genome shotgun (WGS) entry which is preliminary data.</text>
</comment>
<evidence type="ECO:0000256" key="1">
    <source>
        <dbReference type="SAM" id="MobiDB-lite"/>
    </source>
</evidence>
<gene>
    <name evidence="4" type="ORF">FuraDRAFT_3082</name>
</gene>
<dbReference type="EMBL" id="ACIS01000008">
    <property type="protein sequence ID" value="EEG07759.1"/>
    <property type="molecule type" value="Genomic_DNA"/>
</dbReference>
<keyword evidence="2" id="KW-1133">Transmembrane helix</keyword>
<evidence type="ECO:0000313" key="5">
    <source>
        <dbReference type="Proteomes" id="UP000003165"/>
    </source>
</evidence>
<sequence length="270" mass="28811">MSYILDALLKADQERQRSAAPTLHSVHVTRTITSTGPHRRWPNLALLALLGGGLLAGGALFVMRPPAAKQLAQAPRPQADAPTLPKSQAWRGNQDGRAIPPRQELDRAAPTSQTPPLPATTAEEKIAPPTAVQPSPPPLPSVAKIRREKPSTEARHHAETPAPAQPAATEAATATPAPAAADPAPSANLKRSNRVIDFGELPAELRKEVEKNVTVSGASYSADNNERMAIINDRARRAGDEVAAGIKLESILPDGIILNYKGYRFRTGMY</sequence>
<dbReference type="InterPro" id="IPR032389">
    <property type="entry name" value="GspB_C"/>
</dbReference>
<dbReference type="AlphaFoldDB" id="B9Z6B5"/>
<accession>B9Z6B5</accession>
<feature type="transmembrane region" description="Helical" evidence="2">
    <location>
        <begin position="44"/>
        <end position="63"/>
    </location>
</feature>
<protein>
    <recommendedName>
        <fullName evidence="3">Type II secretion system protein GspB C-terminal domain-containing protein</fullName>
    </recommendedName>
</protein>
<dbReference type="GO" id="GO:0015627">
    <property type="term" value="C:type II protein secretion system complex"/>
    <property type="evidence" value="ECO:0007669"/>
    <property type="project" value="InterPro"/>
</dbReference>
<feature type="domain" description="Type II secretion system protein GspB C-terminal" evidence="3">
    <location>
        <begin position="214"/>
        <end position="266"/>
    </location>
</feature>
<dbReference type="RefSeq" id="WP_008955101.1">
    <property type="nucleotide sequence ID" value="NZ_ACIS01000008.1"/>
</dbReference>
<evidence type="ECO:0000313" key="4">
    <source>
        <dbReference type="EMBL" id="EEG07759.1"/>
    </source>
</evidence>
<keyword evidence="2" id="KW-0812">Transmembrane</keyword>
<organism evidence="4 5">
    <name type="scientific">Pseudogulbenkiania ferrooxidans 2002</name>
    <dbReference type="NCBI Taxonomy" id="279714"/>
    <lineage>
        <taxon>Bacteria</taxon>
        <taxon>Pseudomonadati</taxon>
        <taxon>Pseudomonadota</taxon>
        <taxon>Betaproteobacteria</taxon>
        <taxon>Neisseriales</taxon>
        <taxon>Chromobacteriaceae</taxon>
        <taxon>Pseudogulbenkiania</taxon>
    </lineage>
</organism>
<dbReference type="Pfam" id="PF16537">
    <property type="entry name" value="T2SSB"/>
    <property type="match status" value="1"/>
</dbReference>
<proteinExistence type="predicted"/>
<name>B9Z6B5_9NEIS</name>
<feature type="region of interest" description="Disordered" evidence="1">
    <location>
        <begin position="71"/>
        <end position="188"/>
    </location>
</feature>